<sequence length="108" mass="12136">MAKKTDSVVPINRVLAEITFAPKMTYYDISAIDNQTDNSGIRFISPYGLPQTKYFRPGCDWFPCDNAYLKPEDPHTRTTFATDFLSLQRAHDSIRGRFGLGLPSVSAT</sequence>
<keyword evidence="2" id="KW-1185">Reference proteome</keyword>
<comment type="caution">
    <text evidence="1">The sequence shown here is derived from an EMBL/GenBank/DDBJ whole genome shotgun (WGS) entry which is preliminary data.</text>
</comment>
<dbReference type="OrthoDB" id="3513524at2759"/>
<evidence type="ECO:0000313" key="2">
    <source>
        <dbReference type="Proteomes" id="UP001152300"/>
    </source>
</evidence>
<reference evidence="1" key="1">
    <citation type="submission" date="2022-11" db="EMBL/GenBank/DDBJ databases">
        <title>Genome Resource of Sclerotinia nivalis Strain SnTB1, a Plant Pathogen Isolated from American Ginseng.</title>
        <authorList>
            <person name="Fan S."/>
        </authorList>
    </citation>
    <scope>NUCLEOTIDE SEQUENCE</scope>
    <source>
        <strain evidence="1">SnTB1</strain>
    </source>
</reference>
<dbReference type="Proteomes" id="UP001152300">
    <property type="component" value="Unassembled WGS sequence"/>
</dbReference>
<dbReference type="EMBL" id="JAPEIS010000029">
    <property type="protein sequence ID" value="KAJ8057799.1"/>
    <property type="molecule type" value="Genomic_DNA"/>
</dbReference>
<name>A0A9X0DCJ0_9HELO</name>
<gene>
    <name evidence="1" type="ORF">OCU04_013270</name>
</gene>
<evidence type="ECO:0000313" key="1">
    <source>
        <dbReference type="EMBL" id="KAJ8057799.1"/>
    </source>
</evidence>
<protein>
    <submittedName>
        <fullName evidence="1">Uncharacterized protein</fullName>
    </submittedName>
</protein>
<accession>A0A9X0DCJ0</accession>
<organism evidence="1 2">
    <name type="scientific">Sclerotinia nivalis</name>
    <dbReference type="NCBI Taxonomy" id="352851"/>
    <lineage>
        <taxon>Eukaryota</taxon>
        <taxon>Fungi</taxon>
        <taxon>Dikarya</taxon>
        <taxon>Ascomycota</taxon>
        <taxon>Pezizomycotina</taxon>
        <taxon>Leotiomycetes</taxon>
        <taxon>Helotiales</taxon>
        <taxon>Sclerotiniaceae</taxon>
        <taxon>Sclerotinia</taxon>
    </lineage>
</organism>
<dbReference type="AlphaFoldDB" id="A0A9X0DCJ0"/>
<proteinExistence type="predicted"/>